<dbReference type="VEuPathDB" id="TriTrypDB:Tb427_000106000"/>
<evidence type="ECO:0000256" key="8">
    <source>
        <dbReference type="ARBA" id="ARBA00023288"/>
    </source>
</evidence>
<keyword evidence="5 11" id="KW-0732">Signal</keyword>
<evidence type="ECO:0000256" key="2">
    <source>
        <dbReference type="ARBA" id="ARBA00004609"/>
    </source>
</evidence>
<evidence type="ECO:0000259" key="12">
    <source>
        <dbReference type="Pfam" id="PF13206"/>
    </source>
</evidence>
<dbReference type="VEuPathDB" id="TriTrypDB:Tb05.5K5.430"/>
<sequence>MRSEFIATLALAAAVQAAVNDNAAEVRVFCDILGMDTRVDTISITLDTAKATEVLEELAYLNLTAAADDWLKDRSGELTDKNGADKKTERQEWETHVKKLTEKDATTGKPKYTRISAARRKTGIATAMARAYNKAIVIKQDFDKLADKVTGAKAKATSEIKSALYGDGKSEFDKGTLESTPANNCQDTTHKKNAGKCVAWDFLCLCTASNAEGATRCAHGATGGTLADPGKDNDAKTAFEAIKAHCPQWPATKAITADEIFGTIATFESLLGRQTDGQTNAPNHYVFGKPHSNGACDANSAQGMCVNYKTQLSKGGTGIHWLNNLAAAAATLRSAEKAAQEAKATEAKLTAIQTAAWALYDDSVSEPAEVHENKQTFTNKQGEERKETDATCEAKGTGDECKPPCKLVEAEGGKKKCKLDKGESTKAAHQTLK</sequence>
<feature type="domain" description="Trypanosome variant surface glycoprotein B-type N-terminal" evidence="12">
    <location>
        <begin position="6"/>
        <end position="350"/>
    </location>
</feature>
<evidence type="ECO:0000256" key="7">
    <source>
        <dbReference type="ARBA" id="ARBA00023180"/>
    </source>
</evidence>
<evidence type="ECO:0000256" key="3">
    <source>
        <dbReference type="ARBA" id="ARBA00022475"/>
    </source>
</evidence>
<evidence type="ECO:0000256" key="1">
    <source>
        <dbReference type="ARBA" id="ARBA00002523"/>
    </source>
</evidence>
<reference evidence="13" key="1">
    <citation type="submission" date="2016-08" db="EMBL/GenBank/DDBJ databases">
        <title>VSG repertoire of Trypanosoma brucei EATRO 1125.</title>
        <authorList>
            <person name="Cross G.A."/>
        </authorList>
    </citation>
    <scope>NUCLEOTIDE SEQUENCE</scope>
    <source>
        <strain evidence="13">EATRO 1125</strain>
    </source>
</reference>
<proteinExistence type="predicted"/>
<dbReference type="GO" id="GO:0005886">
    <property type="term" value="C:plasma membrane"/>
    <property type="evidence" value="ECO:0007669"/>
    <property type="project" value="UniProtKB-SubCell"/>
</dbReference>
<dbReference type="Gene3D" id="4.10.110.20">
    <property type="entry name" value="Variant surface glycoprotein MITAT 1.2, VSG 221, C-terminal domain"/>
    <property type="match status" value="1"/>
</dbReference>
<comment type="function">
    <text evidence="1">VSG forms a coat on the surface of the parasite. The trypanosome evades the immune response of the host by expressing a series of antigenically distinct VSGs from an estimated 1000 VSG genes.</text>
</comment>
<feature type="coiled-coil region" evidence="9">
    <location>
        <begin position="325"/>
        <end position="355"/>
    </location>
</feature>
<dbReference type="EMBL" id="KX699548">
    <property type="protein sequence ID" value="APD73504.1"/>
    <property type="molecule type" value="Genomic_DNA"/>
</dbReference>
<dbReference type="InterPro" id="IPR027446">
    <property type="entry name" value="VSG_C_dom_sf"/>
</dbReference>
<keyword evidence="8" id="KW-0449">Lipoprotein</keyword>
<evidence type="ECO:0000256" key="4">
    <source>
        <dbReference type="ARBA" id="ARBA00022622"/>
    </source>
</evidence>
<keyword evidence="4" id="KW-0336">GPI-anchor</keyword>
<dbReference type="Pfam" id="PF13206">
    <property type="entry name" value="VSG_B"/>
    <property type="match status" value="1"/>
</dbReference>
<keyword evidence="7" id="KW-0325">Glycoprotein</keyword>
<accession>A0A1J0R6Q6</accession>
<feature type="region of interest" description="Disordered" evidence="10">
    <location>
        <begin position="369"/>
        <end position="433"/>
    </location>
</feature>
<dbReference type="AlphaFoldDB" id="A0A1J0R6Q6"/>
<evidence type="ECO:0000256" key="6">
    <source>
        <dbReference type="ARBA" id="ARBA00023136"/>
    </source>
</evidence>
<name>A0A1J0R6Q6_9TRYP</name>
<dbReference type="GO" id="GO:0098552">
    <property type="term" value="C:side of membrane"/>
    <property type="evidence" value="ECO:0007669"/>
    <property type="project" value="UniProtKB-KW"/>
</dbReference>
<organism evidence="13">
    <name type="scientific">Trypanosoma brucei</name>
    <dbReference type="NCBI Taxonomy" id="5691"/>
    <lineage>
        <taxon>Eukaryota</taxon>
        <taxon>Discoba</taxon>
        <taxon>Euglenozoa</taxon>
        <taxon>Kinetoplastea</taxon>
        <taxon>Metakinetoplastina</taxon>
        <taxon>Trypanosomatida</taxon>
        <taxon>Trypanosomatidae</taxon>
        <taxon>Trypanosoma</taxon>
    </lineage>
</organism>
<dbReference type="InterPro" id="IPR025932">
    <property type="entry name" value="Trypano_VSG_B_N_dom"/>
</dbReference>
<keyword evidence="9" id="KW-0175">Coiled coil</keyword>
<feature type="compositionally biased region" description="Basic and acidic residues" evidence="10">
    <location>
        <begin position="396"/>
        <end position="426"/>
    </location>
</feature>
<dbReference type="SUPFAM" id="SSF118251">
    <property type="entry name" value="Variant surface glycoprotein MITAT 1.2, VSG 221, C-terminal domain"/>
    <property type="match status" value="1"/>
</dbReference>
<keyword evidence="3" id="KW-1003">Cell membrane</keyword>
<evidence type="ECO:0000256" key="10">
    <source>
        <dbReference type="SAM" id="MobiDB-lite"/>
    </source>
</evidence>
<feature type="chain" id="PRO_5012791660" evidence="11">
    <location>
        <begin position="18"/>
        <end position="433"/>
    </location>
</feature>
<evidence type="ECO:0000256" key="11">
    <source>
        <dbReference type="SAM" id="SignalP"/>
    </source>
</evidence>
<comment type="subcellular location">
    <subcellularLocation>
        <location evidence="2">Cell membrane</location>
        <topology evidence="2">Lipid-anchor</topology>
        <topology evidence="2">GPI-anchor</topology>
    </subcellularLocation>
</comment>
<evidence type="ECO:0000313" key="13">
    <source>
        <dbReference type="EMBL" id="APD73504.1"/>
    </source>
</evidence>
<keyword evidence="6" id="KW-0472">Membrane</keyword>
<feature type="signal peptide" evidence="11">
    <location>
        <begin position="1"/>
        <end position="17"/>
    </location>
</feature>
<protein>
    <submittedName>
        <fullName evidence="13">Variant surface glycoprotein 1125.1271</fullName>
    </submittedName>
</protein>
<evidence type="ECO:0000256" key="9">
    <source>
        <dbReference type="SAM" id="Coils"/>
    </source>
</evidence>
<evidence type="ECO:0000256" key="5">
    <source>
        <dbReference type="ARBA" id="ARBA00022729"/>
    </source>
</evidence>